<dbReference type="InterPro" id="IPR036318">
    <property type="entry name" value="FAD-bd_PCMH-like_sf"/>
</dbReference>
<organism evidence="7 8">
    <name type="scientific">Bradyrhizobium canariense</name>
    <dbReference type="NCBI Taxonomy" id="255045"/>
    <lineage>
        <taxon>Bacteria</taxon>
        <taxon>Pseudomonadati</taxon>
        <taxon>Pseudomonadota</taxon>
        <taxon>Alphaproteobacteria</taxon>
        <taxon>Hyphomicrobiales</taxon>
        <taxon>Nitrobacteraceae</taxon>
        <taxon>Bradyrhizobium</taxon>
    </lineage>
</organism>
<dbReference type="Gene3D" id="3.30.43.10">
    <property type="entry name" value="Uridine Diphospho-n-acetylenolpyruvylglucosamine Reductase, domain 2"/>
    <property type="match status" value="1"/>
</dbReference>
<protein>
    <submittedName>
        <fullName evidence="7">FAD-dependent oxidoreductase</fullName>
    </submittedName>
</protein>
<dbReference type="Proteomes" id="UP000193553">
    <property type="component" value="Unassembled WGS sequence"/>
</dbReference>
<dbReference type="InterPro" id="IPR016171">
    <property type="entry name" value="Vanillyl_alc_oxidase_C-sub2"/>
</dbReference>
<dbReference type="Gene3D" id="3.30.465.10">
    <property type="match status" value="1"/>
</dbReference>
<name>A0A1X3G7J8_9BRAD</name>
<feature type="domain" description="FAD-binding PCMH-type" evidence="6">
    <location>
        <begin position="1"/>
        <end position="174"/>
    </location>
</feature>
<dbReference type="EMBL" id="NAFI01000114">
    <property type="protein sequence ID" value="OSJ19144.1"/>
    <property type="molecule type" value="Genomic_DNA"/>
</dbReference>
<comment type="cofactor">
    <cofactor evidence="1">
        <name>FAD</name>
        <dbReference type="ChEBI" id="CHEBI:57692"/>
    </cofactor>
</comment>
<dbReference type="InterPro" id="IPR051264">
    <property type="entry name" value="FAD-oxidored/transferase_4"/>
</dbReference>
<dbReference type="Gene3D" id="3.30.70.2740">
    <property type="match status" value="1"/>
</dbReference>
<dbReference type="Pfam" id="PF01565">
    <property type="entry name" value="FAD_binding_4"/>
    <property type="match status" value="1"/>
</dbReference>
<comment type="caution">
    <text evidence="7">The sequence shown here is derived from an EMBL/GenBank/DDBJ whole genome shotgun (WGS) entry which is preliminary data.</text>
</comment>
<dbReference type="InterPro" id="IPR016169">
    <property type="entry name" value="FAD-bd_PCMH_sub2"/>
</dbReference>
<evidence type="ECO:0000313" key="8">
    <source>
        <dbReference type="Proteomes" id="UP000193553"/>
    </source>
</evidence>
<evidence type="ECO:0000256" key="1">
    <source>
        <dbReference type="ARBA" id="ARBA00001974"/>
    </source>
</evidence>
<dbReference type="AlphaFoldDB" id="A0A1X3G7J8"/>
<dbReference type="InterPro" id="IPR016167">
    <property type="entry name" value="FAD-bd_PCMH_sub1"/>
</dbReference>
<evidence type="ECO:0000256" key="5">
    <source>
        <dbReference type="ARBA" id="ARBA00023002"/>
    </source>
</evidence>
<dbReference type="InterPro" id="IPR016166">
    <property type="entry name" value="FAD-bd_PCMH"/>
</dbReference>
<dbReference type="FunFam" id="3.30.70.2740:FF:000001">
    <property type="entry name" value="D-lactate dehydrogenase mitochondrial"/>
    <property type="match status" value="1"/>
</dbReference>
<dbReference type="Gene3D" id="3.30.70.2190">
    <property type="match status" value="1"/>
</dbReference>
<dbReference type="FunFam" id="1.10.45.10:FF:000001">
    <property type="entry name" value="D-lactate dehydrogenase mitochondrial"/>
    <property type="match status" value="1"/>
</dbReference>
<accession>A0A1X3G7J8</accession>
<keyword evidence="4" id="KW-0274">FAD</keyword>
<reference evidence="7 8" key="1">
    <citation type="submission" date="2017-03" db="EMBL/GenBank/DDBJ databases">
        <title>Whole genome sequences of fourteen strains of Bradyrhizobium canariense and one strain of Bradyrhizobium japonicum isolated from Lupinus (Papilionoideae: Genisteae) species in Algeria.</title>
        <authorList>
            <person name="Crovadore J."/>
            <person name="Chekireb D."/>
            <person name="Brachmann A."/>
            <person name="Chablais R."/>
            <person name="Cochard B."/>
            <person name="Lefort F."/>
        </authorList>
    </citation>
    <scope>NUCLEOTIDE SEQUENCE [LARGE SCALE GENOMIC DNA]</scope>
    <source>
        <strain evidence="7 8">UBMA195</strain>
    </source>
</reference>
<keyword evidence="3" id="KW-0285">Flavoprotein</keyword>
<proteinExistence type="inferred from homology"/>
<comment type="similarity">
    <text evidence="2">Belongs to the FAD-binding oxidoreductase/transferase type 4 family.</text>
</comment>
<dbReference type="SUPFAM" id="SSF56176">
    <property type="entry name" value="FAD-binding/transporter-associated domain-like"/>
    <property type="match status" value="1"/>
</dbReference>
<dbReference type="PROSITE" id="PS51387">
    <property type="entry name" value="FAD_PCMH"/>
    <property type="match status" value="1"/>
</dbReference>
<keyword evidence="5" id="KW-0560">Oxidoreductase</keyword>
<sequence length="440" mass="47764">MLPTSVEQVSELIKLGRSLGIAIVPQAGNTGMTGGAVPINNRPSMILNVSKLNRVRDIDSQNNSVIVEAGCILATLRESLEPADKLFPMLLGSVGSCQIGGLVSTNAGGINVLRYGNMRELVLGLEVVLPNGKIWNGLKVLRKDNSGYDLKQLFIGAEGTLGVVTAAALKLFPKPTNTGTAMVALPSMQSAVDLLRVFADGAAGKVEAFEIISKGQLENVLLYHKELPPMPLSSPWYVMIELADSSINWDPNQVFEQILTSSIERGLIHDAVIASDSKKAERLWRLRHTISEANMRKGFSVANDTSVPISKIAVFIEQVDQRLKQEFKAADVYYAGHVGDGNIHVIIVFDRGLYDTDEKRETAAARANFIVHEASVELDGSISAEHGVGLMHIEELERFKSDVDLEMMAQIKRAFDPDNIMNPGKVLAAARVVAARKMAI</sequence>
<dbReference type="Gene3D" id="1.10.45.10">
    <property type="entry name" value="Vanillyl-alcohol Oxidase, Chain A, domain 4"/>
    <property type="match status" value="1"/>
</dbReference>
<gene>
    <name evidence="7" type="ORF">BSZ18_00875</name>
</gene>
<dbReference type="PANTHER" id="PTHR43716:SF2">
    <property type="entry name" value="BLL6224 PROTEIN"/>
    <property type="match status" value="1"/>
</dbReference>
<dbReference type="Pfam" id="PF02913">
    <property type="entry name" value="FAD-oxidase_C"/>
    <property type="match status" value="1"/>
</dbReference>
<dbReference type="GO" id="GO:0071949">
    <property type="term" value="F:FAD binding"/>
    <property type="evidence" value="ECO:0007669"/>
    <property type="project" value="InterPro"/>
</dbReference>
<dbReference type="InterPro" id="IPR016164">
    <property type="entry name" value="FAD-linked_Oxase-like_C"/>
</dbReference>
<evidence type="ECO:0000256" key="3">
    <source>
        <dbReference type="ARBA" id="ARBA00022630"/>
    </source>
</evidence>
<dbReference type="SUPFAM" id="SSF55103">
    <property type="entry name" value="FAD-linked oxidases, C-terminal domain"/>
    <property type="match status" value="1"/>
</dbReference>
<dbReference type="OrthoDB" id="9809290at2"/>
<dbReference type="InterPro" id="IPR006094">
    <property type="entry name" value="Oxid_FAD_bind_N"/>
</dbReference>
<evidence type="ECO:0000256" key="4">
    <source>
        <dbReference type="ARBA" id="ARBA00022827"/>
    </source>
</evidence>
<dbReference type="InterPro" id="IPR004113">
    <property type="entry name" value="FAD-bd_oxidored_4_C"/>
</dbReference>
<evidence type="ECO:0000259" key="6">
    <source>
        <dbReference type="PROSITE" id="PS51387"/>
    </source>
</evidence>
<dbReference type="PANTHER" id="PTHR43716">
    <property type="entry name" value="D-2-HYDROXYGLUTARATE DEHYDROGENASE, MITOCHONDRIAL"/>
    <property type="match status" value="1"/>
</dbReference>
<evidence type="ECO:0000256" key="2">
    <source>
        <dbReference type="ARBA" id="ARBA00008000"/>
    </source>
</evidence>
<dbReference type="GO" id="GO:0016491">
    <property type="term" value="F:oxidoreductase activity"/>
    <property type="evidence" value="ECO:0007669"/>
    <property type="project" value="UniProtKB-KW"/>
</dbReference>
<evidence type="ECO:0000313" key="7">
    <source>
        <dbReference type="EMBL" id="OSJ19144.1"/>
    </source>
</evidence>
<dbReference type="GO" id="GO:0022904">
    <property type="term" value="P:respiratory electron transport chain"/>
    <property type="evidence" value="ECO:0007669"/>
    <property type="project" value="TreeGrafter"/>
</dbReference>